<dbReference type="AlphaFoldDB" id="A0A371GA67"/>
<evidence type="ECO:0000313" key="3">
    <source>
        <dbReference type="Proteomes" id="UP000257109"/>
    </source>
</evidence>
<accession>A0A371GA67</accession>
<dbReference type="InterPro" id="IPR056647">
    <property type="entry name" value="DUF7745"/>
</dbReference>
<comment type="caution">
    <text evidence="2">The sequence shown here is derived from an EMBL/GenBank/DDBJ whole genome shotgun (WGS) entry which is preliminary data.</text>
</comment>
<dbReference type="Pfam" id="PF24924">
    <property type="entry name" value="DUF7745"/>
    <property type="match status" value="1"/>
</dbReference>
<organism evidence="2 3">
    <name type="scientific">Mucuna pruriens</name>
    <name type="common">Velvet bean</name>
    <name type="synonym">Dolichos pruriens</name>
    <dbReference type="NCBI Taxonomy" id="157652"/>
    <lineage>
        <taxon>Eukaryota</taxon>
        <taxon>Viridiplantae</taxon>
        <taxon>Streptophyta</taxon>
        <taxon>Embryophyta</taxon>
        <taxon>Tracheophyta</taxon>
        <taxon>Spermatophyta</taxon>
        <taxon>Magnoliopsida</taxon>
        <taxon>eudicotyledons</taxon>
        <taxon>Gunneridae</taxon>
        <taxon>Pentapetalae</taxon>
        <taxon>rosids</taxon>
        <taxon>fabids</taxon>
        <taxon>Fabales</taxon>
        <taxon>Fabaceae</taxon>
        <taxon>Papilionoideae</taxon>
        <taxon>50 kb inversion clade</taxon>
        <taxon>NPAAA clade</taxon>
        <taxon>indigoferoid/millettioid clade</taxon>
        <taxon>Phaseoleae</taxon>
        <taxon>Mucuna</taxon>
    </lineage>
</organism>
<sequence>MTIEPKEGKRTSLPIRVKVPKLKSLRCFGNLLNGQVQPRALLTLPQFYVLHLRSFIFQDFQLAPTLKEYERILGFSLIERQPYLYQGNYPSWAKITKLLKVMESKLAKKRLRRNSVEGLPKAYLEKRMKYLYEMGDWETFANILGLSLFGIVLLPRLDDHATIDTFWAGWEKNKNPMVVVLANTYYTLNNNHEGKGGRMTYYLHTLYLWIIAHIFTSTCKTPCPIEDYKWCFVKILTDQEWAQILRNSSNKTIRWYPIWNEREEVILQCEVFPNIPLIGTQGVPYHVPPERRIIEAPSHTRIRTKKYGNIKKHKMILGANQPEGMCHDASPSYKNWLKNKLDQIGLPIGQILSIAEKDPVLDL</sequence>
<dbReference type="PANTHER" id="PTHR48154">
    <property type="entry name" value="PROTEIN, PUTATIVE-RELATED"/>
    <property type="match status" value="1"/>
</dbReference>
<evidence type="ECO:0000313" key="2">
    <source>
        <dbReference type="EMBL" id="RDX87454.1"/>
    </source>
</evidence>
<evidence type="ECO:0000259" key="1">
    <source>
        <dbReference type="Pfam" id="PF24924"/>
    </source>
</evidence>
<reference evidence="2" key="1">
    <citation type="submission" date="2018-05" db="EMBL/GenBank/DDBJ databases">
        <title>Draft genome of Mucuna pruriens seed.</title>
        <authorList>
            <person name="Nnadi N.E."/>
            <person name="Vos R."/>
            <person name="Hasami M.H."/>
            <person name="Devisetty U.K."/>
            <person name="Aguiy J.C."/>
        </authorList>
    </citation>
    <scope>NUCLEOTIDE SEQUENCE [LARGE SCALE GENOMIC DNA]</scope>
    <source>
        <strain evidence="2">JCA_2017</strain>
    </source>
</reference>
<gene>
    <name evidence="2" type="ORF">CR513_31072</name>
</gene>
<feature type="domain" description="DUF7745" evidence="1">
    <location>
        <begin position="30"/>
        <end position="282"/>
    </location>
</feature>
<keyword evidence="3" id="KW-1185">Reference proteome</keyword>
<name>A0A371GA67_MUCPR</name>
<dbReference type="Proteomes" id="UP000257109">
    <property type="component" value="Unassembled WGS sequence"/>
</dbReference>
<protein>
    <recommendedName>
        <fullName evidence="1">DUF7745 domain-containing protein</fullName>
    </recommendedName>
</protein>
<dbReference type="EMBL" id="QJKJ01006224">
    <property type="protein sequence ID" value="RDX87454.1"/>
    <property type="molecule type" value="Genomic_DNA"/>
</dbReference>
<feature type="non-terminal residue" evidence="2">
    <location>
        <position position="1"/>
    </location>
</feature>
<proteinExistence type="predicted"/>
<dbReference type="PANTHER" id="PTHR48154:SF1">
    <property type="entry name" value="PROTEIN, PUTATIVE-RELATED"/>
    <property type="match status" value="1"/>
</dbReference>